<evidence type="ECO:0000256" key="7">
    <source>
        <dbReference type="ARBA" id="ARBA00022989"/>
    </source>
</evidence>
<dbReference type="SUPFAM" id="SSF52540">
    <property type="entry name" value="P-loop containing nucleoside triphosphate hydrolases"/>
    <property type="match status" value="1"/>
</dbReference>
<feature type="transmembrane region" description="Helical" evidence="10">
    <location>
        <begin position="437"/>
        <end position="459"/>
    </location>
</feature>
<feature type="transmembrane region" description="Helical" evidence="10">
    <location>
        <begin position="516"/>
        <end position="537"/>
    </location>
</feature>
<keyword evidence="3" id="KW-0813">Transport</keyword>
<dbReference type="Pfam" id="PF00005">
    <property type="entry name" value="ABC_tran"/>
    <property type="match status" value="1"/>
</dbReference>
<evidence type="ECO:0000256" key="2">
    <source>
        <dbReference type="ARBA" id="ARBA00005814"/>
    </source>
</evidence>
<keyword evidence="4 10" id="KW-0812">Transmembrane</keyword>
<feature type="compositionally biased region" description="Basic and acidic residues" evidence="9">
    <location>
        <begin position="1"/>
        <end position="14"/>
    </location>
</feature>
<feature type="region of interest" description="Disordered" evidence="9">
    <location>
        <begin position="1"/>
        <end position="28"/>
    </location>
</feature>
<protein>
    <submittedName>
        <fullName evidence="12">DgyrCDS9300</fullName>
    </submittedName>
</protein>
<dbReference type="GO" id="GO:0016324">
    <property type="term" value="C:apical plasma membrane"/>
    <property type="evidence" value="ECO:0007669"/>
    <property type="project" value="UniProtKB-ARBA"/>
</dbReference>
<dbReference type="GO" id="GO:0016887">
    <property type="term" value="F:ATP hydrolysis activity"/>
    <property type="evidence" value="ECO:0007669"/>
    <property type="project" value="InterPro"/>
</dbReference>
<evidence type="ECO:0000256" key="6">
    <source>
        <dbReference type="ARBA" id="ARBA00022840"/>
    </source>
</evidence>
<feature type="transmembrane region" description="Helical" evidence="10">
    <location>
        <begin position="549"/>
        <end position="568"/>
    </location>
</feature>
<dbReference type="AlphaFoldDB" id="A0A7I8VZ89"/>
<evidence type="ECO:0000256" key="4">
    <source>
        <dbReference type="ARBA" id="ARBA00022692"/>
    </source>
</evidence>
<dbReference type="Proteomes" id="UP000549394">
    <property type="component" value="Unassembled WGS sequence"/>
</dbReference>
<keyword evidence="13" id="KW-1185">Reference proteome</keyword>
<evidence type="ECO:0000256" key="3">
    <source>
        <dbReference type="ARBA" id="ARBA00022448"/>
    </source>
</evidence>
<feature type="domain" description="ABC transporter" evidence="11">
    <location>
        <begin position="64"/>
        <end position="308"/>
    </location>
</feature>
<proteinExistence type="inferred from homology"/>
<evidence type="ECO:0000256" key="9">
    <source>
        <dbReference type="SAM" id="MobiDB-lite"/>
    </source>
</evidence>
<dbReference type="GO" id="GO:0008514">
    <property type="term" value="F:organic anion transmembrane transporter activity"/>
    <property type="evidence" value="ECO:0007669"/>
    <property type="project" value="UniProtKB-ARBA"/>
</dbReference>
<comment type="subcellular location">
    <subcellularLocation>
        <location evidence="1">Membrane</location>
        <topology evidence="1">Multi-pass membrane protein</topology>
    </subcellularLocation>
</comment>
<evidence type="ECO:0000313" key="12">
    <source>
        <dbReference type="EMBL" id="CAD5120741.1"/>
    </source>
</evidence>
<comment type="similarity">
    <text evidence="2">Belongs to the ABC transporter superfamily. ABCG family. Eye pigment precursor importer (TC 3.A.1.204) subfamily.</text>
</comment>
<dbReference type="PROSITE" id="PS50893">
    <property type="entry name" value="ABC_TRANSPORTER_2"/>
    <property type="match status" value="1"/>
</dbReference>
<keyword evidence="7 10" id="KW-1133">Transmembrane helix</keyword>
<feature type="transmembrane region" description="Helical" evidence="10">
    <location>
        <begin position="645"/>
        <end position="665"/>
    </location>
</feature>
<dbReference type="FunFam" id="3.40.50.300:FF:000622">
    <property type="entry name" value="ATP-binding cassette sub-family G member 2"/>
    <property type="match status" value="1"/>
</dbReference>
<comment type="caution">
    <text evidence="12">The sequence shown here is derived from an EMBL/GenBank/DDBJ whole genome shotgun (WGS) entry which is preliminary data.</text>
</comment>
<evidence type="ECO:0000313" key="13">
    <source>
        <dbReference type="Proteomes" id="UP000549394"/>
    </source>
</evidence>
<evidence type="ECO:0000256" key="10">
    <source>
        <dbReference type="SAM" id="Phobius"/>
    </source>
</evidence>
<dbReference type="InterPro" id="IPR013525">
    <property type="entry name" value="ABC2_TM"/>
</dbReference>
<dbReference type="InterPro" id="IPR003593">
    <property type="entry name" value="AAA+_ATPase"/>
</dbReference>
<evidence type="ECO:0000256" key="1">
    <source>
        <dbReference type="ARBA" id="ARBA00004141"/>
    </source>
</evidence>
<name>A0A7I8VZ89_9ANNE</name>
<feature type="transmembrane region" description="Helical" evidence="10">
    <location>
        <begin position="480"/>
        <end position="504"/>
    </location>
</feature>
<dbReference type="InterPro" id="IPR027417">
    <property type="entry name" value="P-loop_NTPase"/>
</dbReference>
<feature type="transmembrane region" description="Helical" evidence="10">
    <location>
        <begin position="403"/>
        <end position="425"/>
    </location>
</feature>
<keyword evidence="8 10" id="KW-0472">Membrane</keyword>
<dbReference type="Pfam" id="PF19055">
    <property type="entry name" value="ABC2_membrane_7"/>
    <property type="match status" value="1"/>
</dbReference>
<dbReference type="InterPro" id="IPR043926">
    <property type="entry name" value="ABCG_dom"/>
</dbReference>
<dbReference type="OrthoDB" id="66620at2759"/>
<organism evidence="12 13">
    <name type="scientific">Dimorphilus gyrociliatus</name>
    <dbReference type="NCBI Taxonomy" id="2664684"/>
    <lineage>
        <taxon>Eukaryota</taxon>
        <taxon>Metazoa</taxon>
        <taxon>Spiralia</taxon>
        <taxon>Lophotrochozoa</taxon>
        <taxon>Annelida</taxon>
        <taxon>Polychaeta</taxon>
        <taxon>Polychaeta incertae sedis</taxon>
        <taxon>Dinophilidae</taxon>
        <taxon>Dimorphilus</taxon>
    </lineage>
</organism>
<dbReference type="GO" id="GO:0140359">
    <property type="term" value="F:ABC-type transporter activity"/>
    <property type="evidence" value="ECO:0007669"/>
    <property type="project" value="InterPro"/>
</dbReference>
<dbReference type="CDD" id="cd03213">
    <property type="entry name" value="ABCG_EPDR"/>
    <property type="match status" value="1"/>
</dbReference>
<dbReference type="Pfam" id="PF01061">
    <property type="entry name" value="ABC2_membrane"/>
    <property type="match status" value="1"/>
</dbReference>
<evidence type="ECO:0000256" key="8">
    <source>
        <dbReference type="ARBA" id="ARBA00023136"/>
    </source>
</evidence>
<dbReference type="InterPro" id="IPR003439">
    <property type="entry name" value="ABC_transporter-like_ATP-bd"/>
</dbReference>
<evidence type="ECO:0000259" key="11">
    <source>
        <dbReference type="PROSITE" id="PS50893"/>
    </source>
</evidence>
<sequence length="674" mass="76377">MAETRDESHQKSDENEIENNDLTSKCDNRENQNNCSHLSLEIEQLIDDAVEFEKPNGTISFHRLNCTASVKTDRRCCGKSQQKFILNNLSGKFKPGLTAIMGPSGSGKSTLLDILSGRKDLGNVDGHILVNGRPLPPDFRLKSGYVIQDDVLMDMLTVRENIAFSASLRLPKGTTSQQKQNYIDRIVDDLSLSHCQNVKVGTVINRGISGGERKRTSIALEIINSPSFLFLDEPTTGLDAHMARSVVNCLKRLSEDGRTIILSIHQPRYAIFEMFNWLYMLQEGQSIYNGPPQETVSHFGKLGYHCGSFENPCDFFMDVIGDPIGMLDDDLKSEADEDALPLISIDPKIQTSHFQILEELESEVKSIGIKSKTKVEDYPVSVFTQFAIVSQRTLKVVLLNPHVLSAHVFTAVIFALIVGCIYYQVDSSRTSAIQNRYGAFFFIVMNYVFGNMAVVGLFLKDRVQFIHESTSGYYRISVYFLSKFFCEVLPIKLASVLVFSFISYWTIGFQNETVKFFAFVWNTLFTSLSACSVAMFWSASVTNHTVGTLLTSMVWVTMMVYSGLLVNIETIPVWLRWIQHISIFRYSMNWYSINEIKDQEYCSIVKSTDLGKVPVLDLNQEEEVCTKGNPWLRGQGISYETTWDLWRNFCGISLIMLFFLIGAYAQLRRLKKTR</sequence>
<dbReference type="GO" id="GO:0005524">
    <property type="term" value="F:ATP binding"/>
    <property type="evidence" value="ECO:0007669"/>
    <property type="project" value="UniProtKB-KW"/>
</dbReference>
<gene>
    <name evidence="12" type="ORF">DGYR_LOCUS8790</name>
</gene>
<accession>A0A7I8VZ89</accession>
<evidence type="ECO:0000256" key="5">
    <source>
        <dbReference type="ARBA" id="ARBA00022741"/>
    </source>
</evidence>
<reference evidence="12 13" key="1">
    <citation type="submission" date="2020-08" db="EMBL/GenBank/DDBJ databases">
        <authorList>
            <person name="Hejnol A."/>
        </authorList>
    </citation>
    <scope>NUCLEOTIDE SEQUENCE [LARGE SCALE GENOMIC DNA]</scope>
</reference>
<dbReference type="PANTHER" id="PTHR19241">
    <property type="entry name" value="ATP-BINDING CASSETTE TRANSPORTER"/>
    <property type="match status" value="1"/>
</dbReference>
<dbReference type="GO" id="GO:0015562">
    <property type="term" value="F:efflux transmembrane transporter activity"/>
    <property type="evidence" value="ECO:0007669"/>
    <property type="project" value="UniProtKB-ARBA"/>
</dbReference>
<keyword evidence="6" id="KW-0067">ATP-binding</keyword>
<dbReference type="Gene3D" id="3.40.50.300">
    <property type="entry name" value="P-loop containing nucleotide triphosphate hydrolases"/>
    <property type="match status" value="1"/>
</dbReference>
<keyword evidence="5" id="KW-0547">Nucleotide-binding</keyword>
<dbReference type="SMART" id="SM00382">
    <property type="entry name" value="AAA"/>
    <property type="match status" value="1"/>
</dbReference>
<dbReference type="EMBL" id="CAJFCJ010000013">
    <property type="protein sequence ID" value="CAD5120741.1"/>
    <property type="molecule type" value="Genomic_DNA"/>
</dbReference>